<dbReference type="Pfam" id="PF13845">
    <property type="entry name" value="Septum_form"/>
    <property type="match status" value="1"/>
</dbReference>
<feature type="compositionally biased region" description="Pro residues" evidence="1">
    <location>
        <begin position="59"/>
        <end position="73"/>
    </location>
</feature>
<feature type="region of interest" description="Disordered" evidence="1">
    <location>
        <begin position="317"/>
        <end position="346"/>
    </location>
</feature>
<evidence type="ECO:0000259" key="3">
    <source>
        <dbReference type="Pfam" id="PF13845"/>
    </source>
</evidence>
<dbReference type="EMBL" id="BSUL01000001">
    <property type="protein sequence ID" value="GMA28802.1"/>
    <property type="molecule type" value="Genomic_DNA"/>
</dbReference>
<feature type="region of interest" description="Disordered" evidence="1">
    <location>
        <begin position="30"/>
        <end position="281"/>
    </location>
</feature>
<keyword evidence="5" id="KW-1185">Reference proteome</keyword>
<organism evidence="4 5">
    <name type="scientific">Arenivirga flava</name>
    <dbReference type="NCBI Taxonomy" id="1930060"/>
    <lineage>
        <taxon>Bacteria</taxon>
        <taxon>Bacillati</taxon>
        <taxon>Actinomycetota</taxon>
        <taxon>Actinomycetes</taxon>
        <taxon>Micrococcales</taxon>
        <taxon>Microbacteriaceae</taxon>
        <taxon>Arenivirga</taxon>
    </lineage>
</organism>
<evidence type="ECO:0000256" key="1">
    <source>
        <dbReference type="SAM" id="MobiDB-lite"/>
    </source>
</evidence>
<evidence type="ECO:0000313" key="5">
    <source>
        <dbReference type="Proteomes" id="UP001157160"/>
    </source>
</evidence>
<feature type="compositionally biased region" description="Basic and acidic residues" evidence="1">
    <location>
        <begin position="270"/>
        <end position="281"/>
    </location>
</feature>
<dbReference type="InterPro" id="IPR026004">
    <property type="entry name" value="Septum_form"/>
</dbReference>
<protein>
    <recommendedName>
        <fullName evidence="3">Septum formation-related domain-containing protein</fullName>
    </recommendedName>
</protein>
<comment type="caution">
    <text evidence="4">The sequence shown here is derived from an EMBL/GenBank/DDBJ whole genome shotgun (WGS) entry which is preliminary data.</text>
</comment>
<proteinExistence type="predicted"/>
<dbReference type="AlphaFoldDB" id="A0AA37XCS2"/>
<reference evidence="4 5" key="1">
    <citation type="journal article" date="2014" name="Int. J. Syst. Evol. Microbiol.">
        <title>Complete genome sequence of Corynebacterium casei LMG S-19264T (=DSM 44701T), isolated from a smear-ripened cheese.</title>
        <authorList>
            <consortium name="US DOE Joint Genome Institute (JGI-PGF)"/>
            <person name="Walter F."/>
            <person name="Albersmeier A."/>
            <person name="Kalinowski J."/>
            <person name="Ruckert C."/>
        </authorList>
    </citation>
    <scope>NUCLEOTIDE SEQUENCE [LARGE SCALE GENOMIC DNA]</scope>
    <source>
        <strain evidence="4 5">NBRC 112289</strain>
    </source>
</reference>
<evidence type="ECO:0000313" key="4">
    <source>
        <dbReference type="EMBL" id="GMA28802.1"/>
    </source>
</evidence>
<feature type="compositionally biased region" description="Low complexity" evidence="1">
    <location>
        <begin position="151"/>
        <end position="179"/>
    </location>
</feature>
<feature type="transmembrane region" description="Helical" evidence="2">
    <location>
        <begin position="290"/>
        <end position="311"/>
    </location>
</feature>
<keyword evidence="2" id="KW-1133">Transmembrane helix</keyword>
<feature type="compositionally biased region" description="Low complexity" evidence="1">
    <location>
        <begin position="317"/>
        <end position="331"/>
    </location>
</feature>
<keyword evidence="2" id="KW-0472">Membrane</keyword>
<dbReference type="Proteomes" id="UP001157160">
    <property type="component" value="Unassembled WGS sequence"/>
</dbReference>
<feature type="domain" description="Septum formation-related" evidence="3">
    <location>
        <begin position="374"/>
        <end position="452"/>
    </location>
</feature>
<gene>
    <name evidence="4" type="ORF">GCM10025874_20550</name>
</gene>
<accession>A0AA37XCS2</accession>
<dbReference type="RefSeq" id="WP_284232325.1">
    <property type="nucleotide sequence ID" value="NZ_BSUL01000001.1"/>
</dbReference>
<name>A0AA37XCS2_9MICO</name>
<keyword evidence="2" id="KW-0812">Transmembrane</keyword>
<sequence>MNDRRDDSGGAPLTPEEWVRLQFEALQEDVAEEQRARSAQSAASPVEAGAPIAQQPTVPSQPPVAPAPNPPVPATEAVPPTADRSVPGGPGAPSRTTPPPARRRAAEPAAESAPRPEPTTGFGLPPTALPPQAFGASSVPGATPAVPPSTPTATPAQPEPAAEPTEPAAEPQQPTPASARPELDDGWGEPTQAMSLPDRDAGLDDGWGEPTQAMTLPQRDDDDARGEATQAMPVPPTAVGPSAEETGLDDLFGANRFREVDDSVVGEAPQRSRERRPADREPMPRNVKMLAWIAGGLVALLALLGLFWLGVQSPWSAAAPAPSPSATSATPTPTPTPEPTEEPIVGPVAPGTYAWDELGGGECLDPFPGPWEEEYTVVDCAQPHAAQLVSLTELGQESDPYPGSDALAGEVNVRCGASVSLEAAGAYDDIVLEGSYAPTEQAWQDGENDYSCFARRSGGEPIEGSLTP</sequence>
<evidence type="ECO:0000256" key="2">
    <source>
        <dbReference type="SAM" id="Phobius"/>
    </source>
</evidence>